<dbReference type="GO" id="GO:0003677">
    <property type="term" value="F:DNA binding"/>
    <property type="evidence" value="ECO:0007669"/>
    <property type="project" value="UniProtKB-UniRule"/>
</dbReference>
<feature type="domain" description="HTH tetR-type" evidence="3">
    <location>
        <begin position="10"/>
        <end position="61"/>
    </location>
</feature>
<dbReference type="PRINTS" id="PR00455">
    <property type="entry name" value="HTHTETR"/>
</dbReference>
<keyword evidence="1 2" id="KW-0238">DNA-binding</keyword>
<dbReference type="Gene3D" id="1.10.357.10">
    <property type="entry name" value="Tetracycline Repressor, domain 2"/>
    <property type="match status" value="1"/>
</dbReference>
<evidence type="ECO:0000256" key="2">
    <source>
        <dbReference type="PROSITE-ProRule" id="PRU00335"/>
    </source>
</evidence>
<name>A0A939HR04_9PROT</name>
<accession>A0A939HR04</accession>
<reference evidence="4" key="1">
    <citation type="submission" date="2021-03" db="EMBL/GenBank/DDBJ databases">
        <title>The complete genome sequence of Acetobacter sp. TBRC 12339.</title>
        <authorList>
            <person name="Charoenyingcharoen P."/>
            <person name="Yukphan P."/>
        </authorList>
    </citation>
    <scope>NUCLEOTIDE SEQUENCE</scope>
    <source>
        <strain evidence="4">TBRC 12339</strain>
    </source>
</reference>
<dbReference type="AlphaFoldDB" id="A0A939HR04"/>
<proteinExistence type="predicted"/>
<dbReference type="InterPro" id="IPR009057">
    <property type="entry name" value="Homeodomain-like_sf"/>
</dbReference>
<dbReference type="RefSeq" id="WP_207847225.1">
    <property type="nucleotide sequence ID" value="NZ_JAFVMH010000011.1"/>
</dbReference>
<dbReference type="EMBL" id="JAFVMH010000011">
    <property type="protein sequence ID" value="MBO1326482.1"/>
    <property type="molecule type" value="Genomic_DNA"/>
</dbReference>
<dbReference type="InterPro" id="IPR001647">
    <property type="entry name" value="HTH_TetR"/>
</dbReference>
<gene>
    <name evidence="4" type="ORF">J2D77_15140</name>
</gene>
<evidence type="ECO:0000259" key="3">
    <source>
        <dbReference type="PROSITE" id="PS50977"/>
    </source>
</evidence>
<dbReference type="Pfam" id="PF00440">
    <property type="entry name" value="TetR_N"/>
    <property type="match status" value="1"/>
</dbReference>
<keyword evidence="5" id="KW-1185">Reference proteome</keyword>
<sequence length="61" mass="6378">MSSPKALPRPCAASKIRSSARDLFYNQGIRAVGVGEIVHKAGVTKSSLYRAFGSKDGPTAA</sequence>
<dbReference type="SUPFAM" id="SSF46689">
    <property type="entry name" value="Homeodomain-like"/>
    <property type="match status" value="1"/>
</dbReference>
<evidence type="ECO:0000313" key="5">
    <source>
        <dbReference type="Proteomes" id="UP000664073"/>
    </source>
</evidence>
<evidence type="ECO:0000313" key="4">
    <source>
        <dbReference type="EMBL" id="MBO1326482.1"/>
    </source>
</evidence>
<feature type="DNA-binding region" description="H-T-H motif" evidence="2">
    <location>
        <begin position="33"/>
        <end position="52"/>
    </location>
</feature>
<dbReference type="PROSITE" id="PS50977">
    <property type="entry name" value="HTH_TETR_2"/>
    <property type="match status" value="1"/>
</dbReference>
<protein>
    <submittedName>
        <fullName evidence="4">Helix-turn-helix transcriptional regulator</fullName>
    </submittedName>
</protein>
<evidence type="ECO:0000256" key="1">
    <source>
        <dbReference type="ARBA" id="ARBA00023125"/>
    </source>
</evidence>
<comment type="caution">
    <text evidence="4">The sequence shown here is derived from an EMBL/GenBank/DDBJ whole genome shotgun (WGS) entry which is preliminary data.</text>
</comment>
<organism evidence="4 5">
    <name type="scientific">Acetobacter garciniae</name>
    <dbReference type="NCBI Taxonomy" id="2817435"/>
    <lineage>
        <taxon>Bacteria</taxon>
        <taxon>Pseudomonadati</taxon>
        <taxon>Pseudomonadota</taxon>
        <taxon>Alphaproteobacteria</taxon>
        <taxon>Acetobacterales</taxon>
        <taxon>Acetobacteraceae</taxon>
        <taxon>Acetobacter</taxon>
    </lineage>
</organism>
<dbReference type="Proteomes" id="UP000664073">
    <property type="component" value="Unassembled WGS sequence"/>
</dbReference>